<dbReference type="InterPro" id="IPR027417">
    <property type="entry name" value="P-loop_NTPase"/>
</dbReference>
<dbReference type="EMBL" id="RXWV01000023">
    <property type="protein sequence ID" value="RTX73803.1"/>
    <property type="molecule type" value="Genomic_DNA"/>
</dbReference>
<dbReference type="SUPFAM" id="SSF52540">
    <property type="entry name" value="P-loop containing nucleoside triphosphate hydrolases"/>
    <property type="match status" value="1"/>
</dbReference>
<reference evidence="2 3" key="1">
    <citation type="submission" date="2018-10" db="EMBL/GenBank/DDBJ databases">
        <title>A collection Staphylococci species genome sequencing.</title>
        <authorList>
            <person name="Cole K."/>
        </authorList>
    </citation>
    <scope>NUCLEOTIDE SEQUENCE [LARGE SCALE GENOMIC DNA]</scope>
    <source>
        <strain evidence="3">NCTC 12218</strain>
    </source>
</reference>
<dbReference type="CDD" id="cd00009">
    <property type="entry name" value="AAA"/>
    <property type="match status" value="1"/>
</dbReference>
<feature type="domain" description="IstB-like ATP-binding" evidence="1">
    <location>
        <begin position="87"/>
        <end position="258"/>
    </location>
</feature>
<sequence length="264" mass="30666">MNGLFNPKLANKLEQKMQPKLLEKGNCEKCGRDYEEYQFKNGYTYRLGCDCDMIEHGKELTRNFKQRQKQKEINRILSFSSENEETKNATFETYIPENKNQEKAKVICERYANSFDKDNKQSLLLQGSFGLGKSHLAMSILKEVKDKNYSVLFINLTELISKFRSTFDKDSEYSETDLERAIGQVDLMVFDDFGMNVTDYGMSKLFQIAESRVGKHNIITTNLSVKELTKTKDQQRLFSRLMSNTTGITLEGDDYRMKGFRSLK</sequence>
<dbReference type="PANTHER" id="PTHR30050">
    <property type="entry name" value="CHROMOSOMAL REPLICATION INITIATOR PROTEIN DNAA"/>
    <property type="match status" value="1"/>
</dbReference>
<dbReference type="PANTHER" id="PTHR30050:SF4">
    <property type="entry name" value="ATP-BINDING PROTEIN RV3427C IN INSERTION SEQUENCE-RELATED"/>
    <property type="match status" value="1"/>
</dbReference>
<accession>A0AAJ4VII3</accession>
<evidence type="ECO:0000313" key="2">
    <source>
        <dbReference type="EMBL" id="RTX73803.1"/>
    </source>
</evidence>
<dbReference type="GO" id="GO:0006260">
    <property type="term" value="P:DNA replication"/>
    <property type="evidence" value="ECO:0007669"/>
    <property type="project" value="TreeGrafter"/>
</dbReference>
<dbReference type="Gene3D" id="3.40.50.300">
    <property type="entry name" value="P-loop containing nucleotide triphosphate hydrolases"/>
    <property type="match status" value="1"/>
</dbReference>
<protein>
    <submittedName>
        <fullName evidence="2">DNA replication protein DnaC</fullName>
    </submittedName>
</protein>
<evidence type="ECO:0000259" key="1">
    <source>
        <dbReference type="Pfam" id="PF01695"/>
    </source>
</evidence>
<gene>
    <name evidence="2" type="ORF">CD117_04235</name>
</gene>
<dbReference type="InterPro" id="IPR002611">
    <property type="entry name" value="IstB_ATP-bd"/>
</dbReference>
<name>A0AAJ4VII3_MAMSC</name>
<dbReference type="GO" id="GO:0005524">
    <property type="term" value="F:ATP binding"/>
    <property type="evidence" value="ECO:0007669"/>
    <property type="project" value="InterPro"/>
</dbReference>
<comment type="caution">
    <text evidence="2">The sequence shown here is derived from an EMBL/GenBank/DDBJ whole genome shotgun (WGS) entry which is preliminary data.</text>
</comment>
<organism evidence="2 3">
    <name type="scientific">Mammaliicoccus sciuri</name>
    <name type="common">Staphylococcus sciuri</name>
    <dbReference type="NCBI Taxonomy" id="1296"/>
    <lineage>
        <taxon>Bacteria</taxon>
        <taxon>Bacillati</taxon>
        <taxon>Bacillota</taxon>
        <taxon>Bacilli</taxon>
        <taxon>Bacillales</taxon>
        <taxon>Staphylococcaceae</taxon>
        <taxon>Mammaliicoccus</taxon>
    </lineage>
</organism>
<dbReference type="AlphaFoldDB" id="A0AAJ4VII3"/>
<dbReference type="Proteomes" id="UP000274792">
    <property type="component" value="Unassembled WGS sequence"/>
</dbReference>
<dbReference type="RefSeq" id="WP_126476848.1">
    <property type="nucleotide sequence ID" value="NZ_RXWV01000023.1"/>
</dbReference>
<dbReference type="Pfam" id="PF01695">
    <property type="entry name" value="IstB_IS21"/>
    <property type="match status" value="1"/>
</dbReference>
<evidence type="ECO:0000313" key="3">
    <source>
        <dbReference type="Proteomes" id="UP000274792"/>
    </source>
</evidence>
<proteinExistence type="predicted"/>